<reference evidence="1" key="1">
    <citation type="submission" date="2023-06" db="EMBL/GenBank/DDBJ databases">
        <title>Genome-scale phylogeny and comparative genomics of the fungal order Sordariales.</title>
        <authorList>
            <consortium name="Lawrence Berkeley National Laboratory"/>
            <person name="Hensen N."/>
            <person name="Bonometti L."/>
            <person name="Westerberg I."/>
            <person name="Brannstrom I.O."/>
            <person name="Guillou S."/>
            <person name="Cros-Aarteil S."/>
            <person name="Calhoun S."/>
            <person name="Haridas S."/>
            <person name="Kuo A."/>
            <person name="Mondo S."/>
            <person name="Pangilinan J."/>
            <person name="Riley R."/>
            <person name="Labutti K."/>
            <person name="Andreopoulos B."/>
            <person name="Lipzen A."/>
            <person name="Chen C."/>
            <person name="Yanf M."/>
            <person name="Daum C."/>
            <person name="Ng V."/>
            <person name="Clum A."/>
            <person name="Steindorff A."/>
            <person name="Ohm R."/>
            <person name="Martin F."/>
            <person name="Silar P."/>
            <person name="Natvig D."/>
            <person name="Lalanne C."/>
            <person name="Gautier V."/>
            <person name="Ament-Velasquez S.L."/>
            <person name="Kruys A."/>
            <person name="Hutchinson M.I."/>
            <person name="Powell A.J."/>
            <person name="Barry K."/>
            <person name="Miller A.N."/>
            <person name="Grigoriev I.V."/>
            <person name="Debuchy R."/>
            <person name="Gladieux P."/>
            <person name="Thoren M.H."/>
            <person name="Johannesson H."/>
        </authorList>
    </citation>
    <scope>NUCLEOTIDE SEQUENCE</scope>
    <source>
        <strain evidence="1">CBS 540.89</strain>
    </source>
</reference>
<organism evidence="1 2">
    <name type="scientific">Apiosordaria backusii</name>
    <dbReference type="NCBI Taxonomy" id="314023"/>
    <lineage>
        <taxon>Eukaryota</taxon>
        <taxon>Fungi</taxon>
        <taxon>Dikarya</taxon>
        <taxon>Ascomycota</taxon>
        <taxon>Pezizomycotina</taxon>
        <taxon>Sordariomycetes</taxon>
        <taxon>Sordariomycetidae</taxon>
        <taxon>Sordariales</taxon>
        <taxon>Lasiosphaeriaceae</taxon>
        <taxon>Apiosordaria</taxon>
    </lineage>
</organism>
<evidence type="ECO:0000313" key="2">
    <source>
        <dbReference type="Proteomes" id="UP001172159"/>
    </source>
</evidence>
<evidence type="ECO:0000313" key="1">
    <source>
        <dbReference type="EMBL" id="KAK0737201.1"/>
    </source>
</evidence>
<dbReference type="AlphaFoldDB" id="A0AA40BN61"/>
<accession>A0AA40BN61</accession>
<keyword evidence="2" id="KW-1185">Reference proteome</keyword>
<gene>
    <name evidence="1" type="ORF">B0T21DRAFT_347590</name>
</gene>
<protein>
    <submittedName>
        <fullName evidence="1">Uncharacterized protein</fullName>
    </submittedName>
</protein>
<proteinExistence type="predicted"/>
<sequence>MTLRRKKLKYYKDIYFKRNRTPIRLLYKKEVKKKLLTNKIIKLINTYLKIKIIIINYFKKQKIKISNSKKDKEAIKEAADNNKDNNKGVKKRAIGGAIKDILIFFIKISLFTRKGLFTDFIIAYISSGSKYLVYLLI</sequence>
<dbReference type="EMBL" id="JAUKTV010000005">
    <property type="protein sequence ID" value="KAK0737201.1"/>
    <property type="molecule type" value="Genomic_DNA"/>
</dbReference>
<comment type="caution">
    <text evidence="1">The sequence shown here is derived from an EMBL/GenBank/DDBJ whole genome shotgun (WGS) entry which is preliminary data.</text>
</comment>
<dbReference type="Proteomes" id="UP001172159">
    <property type="component" value="Unassembled WGS sequence"/>
</dbReference>
<name>A0AA40BN61_9PEZI</name>